<dbReference type="PANTHER" id="PTHR38340">
    <property type="entry name" value="S-LAYER PROTEIN"/>
    <property type="match status" value="1"/>
</dbReference>
<evidence type="ECO:0000256" key="1">
    <source>
        <dbReference type="ARBA" id="ARBA00004613"/>
    </source>
</evidence>
<accession>A0A238WCI7</accession>
<dbReference type="OrthoDB" id="7835834at2"/>
<dbReference type="PRINTS" id="PR00313">
    <property type="entry name" value="CABNDNGRPT"/>
</dbReference>
<dbReference type="Gene3D" id="2.150.10.10">
    <property type="entry name" value="Serralysin-like metalloprotease, C-terminal"/>
    <property type="match status" value="2"/>
</dbReference>
<dbReference type="Proteomes" id="UP000292859">
    <property type="component" value="Unassembled WGS sequence"/>
</dbReference>
<keyword evidence="2" id="KW-0964">Secreted</keyword>
<proteinExistence type="predicted"/>
<protein>
    <submittedName>
        <fullName evidence="4">Calcium-binding protein</fullName>
    </submittedName>
    <submittedName>
        <fullName evidence="3">Hemolysin-type calcium-binding repeat-containing protein</fullName>
    </submittedName>
</protein>
<name>A0A238WCI7_9RHOB</name>
<dbReference type="PANTHER" id="PTHR38340:SF1">
    <property type="entry name" value="S-LAYER PROTEIN"/>
    <property type="match status" value="1"/>
</dbReference>
<reference evidence="3" key="1">
    <citation type="submission" date="2017-06" db="EMBL/GenBank/DDBJ databases">
        <authorList>
            <person name="Kim H.J."/>
            <person name="Triplett B.A."/>
        </authorList>
    </citation>
    <scope>NUCLEOTIDE SEQUENCE [LARGE SCALE GENOMIC DNA]</scope>
    <source>
        <strain evidence="3">DSM 26170</strain>
    </source>
</reference>
<dbReference type="SUPFAM" id="SSF51120">
    <property type="entry name" value="beta-Roll"/>
    <property type="match status" value="1"/>
</dbReference>
<dbReference type="EMBL" id="SIRL01000004">
    <property type="protein sequence ID" value="TBN50948.1"/>
    <property type="molecule type" value="Genomic_DNA"/>
</dbReference>
<reference evidence="5" key="2">
    <citation type="submission" date="2017-06" db="EMBL/GenBank/DDBJ databases">
        <authorList>
            <person name="Varghese N."/>
            <person name="Submissions S."/>
        </authorList>
    </citation>
    <scope>NUCLEOTIDE SEQUENCE [LARGE SCALE GENOMIC DNA]</scope>
    <source>
        <strain evidence="5">DSM 26170</strain>
    </source>
</reference>
<comment type="subcellular location">
    <subcellularLocation>
        <location evidence="1">Secreted</location>
    </subcellularLocation>
</comment>
<dbReference type="AlphaFoldDB" id="A0A238WCI7"/>
<dbReference type="GO" id="GO:0005615">
    <property type="term" value="C:extracellular space"/>
    <property type="evidence" value="ECO:0007669"/>
    <property type="project" value="InterPro"/>
</dbReference>
<evidence type="ECO:0000313" key="4">
    <source>
        <dbReference type="EMBL" id="TBN50948.1"/>
    </source>
</evidence>
<evidence type="ECO:0000313" key="5">
    <source>
        <dbReference type="Proteomes" id="UP000198409"/>
    </source>
</evidence>
<keyword evidence="6" id="KW-1185">Reference proteome</keyword>
<evidence type="ECO:0000313" key="3">
    <source>
        <dbReference type="EMBL" id="SNR44081.1"/>
    </source>
</evidence>
<dbReference type="Pfam" id="PF00353">
    <property type="entry name" value="HemolysinCabind"/>
    <property type="match status" value="2"/>
</dbReference>
<dbReference type="GO" id="GO:0005509">
    <property type="term" value="F:calcium ion binding"/>
    <property type="evidence" value="ECO:0007669"/>
    <property type="project" value="InterPro"/>
</dbReference>
<dbReference type="InterPro" id="IPR011049">
    <property type="entry name" value="Serralysin-like_metalloprot_C"/>
</dbReference>
<evidence type="ECO:0000256" key="2">
    <source>
        <dbReference type="ARBA" id="ARBA00022525"/>
    </source>
</evidence>
<dbReference type="InterPro" id="IPR050557">
    <property type="entry name" value="RTX_toxin/Mannuronan_C5-epim"/>
</dbReference>
<evidence type="ECO:0000313" key="6">
    <source>
        <dbReference type="Proteomes" id="UP000292859"/>
    </source>
</evidence>
<dbReference type="Proteomes" id="UP000198409">
    <property type="component" value="Unassembled WGS sequence"/>
</dbReference>
<dbReference type="PROSITE" id="PS00330">
    <property type="entry name" value="HEMOLYSIN_CALCIUM"/>
    <property type="match status" value="2"/>
</dbReference>
<dbReference type="InterPro" id="IPR001343">
    <property type="entry name" value="Hemolysn_Ca-bd"/>
</dbReference>
<dbReference type="InterPro" id="IPR018511">
    <property type="entry name" value="Hemolysin-typ_Ca-bd_CS"/>
</dbReference>
<organism evidence="3 5">
    <name type="scientific">Paracoccus sediminis</name>
    <dbReference type="NCBI Taxonomy" id="1214787"/>
    <lineage>
        <taxon>Bacteria</taxon>
        <taxon>Pseudomonadati</taxon>
        <taxon>Pseudomonadota</taxon>
        <taxon>Alphaproteobacteria</taxon>
        <taxon>Rhodobacterales</taxon>
        <taxon>Paracoccaceae</taxon>
        <taxon>Paracoccus</taxon>
    </lineage>
</organism>
<dbReference type="RefSeq" id="WP_089387687.1">
    <property type="nucleotide sequence ID" value="NZ_FZNM01000004.1"/>
</dbReference>
<sequence>MATVKASHQVDSLSLDLNFYVRNFYEEFPYDNVYFRFGEKAYQDVYLINGYDGYDDLVLGIGGSGLGFDAWGDVVGGTVTGIVETFYDGPEIISIQNFSIPAARLYNAALTYGNSDDRAVFSAIMSGDDTVGLSAFNDRFEGFSGHDRMWGNGGSDTLIGGAGNDILSGGSGHDRLVGGDGADRLAGTTGSDILDGRNGTDLLDGGTGRDRLFGGTDASRDVFVFRRAAETAVGPQRDGVMQFRAGQDDIDLSLIDAHAGRGGNQVFAFAGTTAAAYSVWYVRHAEGVVVRGDVNGNKTADFEIWVDDAVRLGAADFIL</sequence>
<reference evidence="4 6" key="3">
    <citation type="submission" date="2019-02" db="EMBL/GenBank/DDBJ databases">
        <authorList>
            <person name="Zhang G."/>
        </authorList>
    </citation>
    <scope>NUCLEOTIDE SEQUENCE [LARGE SCALE GENOMIC DNA]</scope>
    <source>
        <strain evidence="4 6">CMB17</strain>
    </source>
</reference>
<dbReference type="EMBL" id="FZNM01000004">
    <property type="protein sequence ID" value="SNR44081.1"/>
    <property type="molecule type" value="Genomic_DNA"/>
</dbReference>
<gene>
    <name evidence="4" type="ORF">EYF88_08550</name>
    <name evidence="3" type="ORF">SAMN06265378_10471</name>
</gene>